<name>A0ABP8MUQ9_9BACT</name>
<proteinExistence type="predicted"/>
<reference evidence="4" key="1">
    <citation type="journal article" date="2019" name="Int. J. Syst. Evol. Microbiol.">
        <title>The Global Catalogue of Microorganisms (GCM) 10K type strain sequencing project: providing services to taxonomists for standard genome sequencing and annotation.</title>
        <authorList>
            <consortium name="The Broad Institute Genomics Platform"/>
            <consortium name="The Broad Institute Genome Sequencing Center for Infectious Disease"/>
            <person name="Wu L."/>
            <person name="Ma J."/>
        </authorList>
    </citation>
    <scope>NUCLEOTIDE SEQUENCE [LARGE SCALE GENOMIC DNA]</scope>
    <source>
        <strain evidence="4">JCM 17927</strain>
    </source>
</reference>
<feature type="transmembrane region" description="Helical" evidence="1">
    <location>
        <begin position="117"/>
        <end position="138"/>
    </location>
</feature>
<gene>
    <name evidence="3" type="ORF">GCM10023189_22580</name>
</gene>
<dbReference type="Pfam" id="PF06580">
    <property type="entry name" value="His_kinase"/>
    <property type="match status" value="1"/>
</dbReference>
<accession>A0ABP8MUQ9</accession>
<comment type="caution">
    <text evidence="3">The sequence shown here is derived from an EMBL/GenBank/DDBJ whole genome shotgun (WGS) entry which is preliminary data.</text>
</comment>
<organism evidence="3 4">
    <name type="scientific">Nibrella saemangeumensis</name>
    <dbReference type="NCBI Taxonomy" id="1084526"/>
    <lineage>
        <taxon>Bacteria</taxon>
        <taxon>Pseudomonadati</taxon>
        <taxon>Bacteroidota</taxon>
        <taxon>Cytophagia</taxon>
        <taxon>Cytophagales</taxon>
        <taxon>Spirosomataceae</taxon>
        <taxon>Nibrella</taxon>
    </lineage>
</organism>
<evidence type="ECO:0000313" key="3">
    <source>
        <dbReference type="EMBL" id="GAA4455122.1"/>
    </source>
</evidence>
<dbReference type="EMBL" id="BAABHD010000024">
    <property type="protein sequence ID" value="GAA4455122.1"/>
    <property type="molecule type" value="Genomic_DNA"/>
</dbReference>
<dbReference type="Proteomes" id="UP001501175">
    <property type="component" value="Unassembled WGS sequence"/>
</dbReference>
<feature type="transmembrane region" description="Helical" evidence="1">
    <location>
        <begin position="36"/>
        <end position="56"/>
    </location>
</feature>
<evidence type="ECO:0000259" key="2">
    <source>
        <dbReference type="Pfam" id="PF06580"/>
    </source>
</evidence>
<dbReference type="GO" id="GO:0016301">
    <property type="term" value="F:kinase activity"/>
    <property type="evidence" value="ECO:0007669"/>
    <property type="project" value="UniProtKB-KW"/>
</dbReference>
<keyword evidence="1" id="KW-1133">Transmembrane helix</keyword>
<dbReference type="PANTHER" id="PTHR34220">
    <property type="entry name" value="SENSOR HISTIDINE KINASE YPDA"/>
    <property type="match status" value="1"/>
</dbReference>
<dbReference type="PANTHER" id="PTHR34220:SF7">
    <property type="entry name" value="SENSOR HISTIDINE KINASE YPDA"/>
    <property type="match status" value="1"/>
</dbReference>
<feature type="transmembrane region" description="Helical" evidence="1">
    <location>
        <begin position="77"/>
        <end position="102"/>
    </location>
</feature>
<keyword evidence="3" id="KW-0418">Kinase</keyword>
<evidence type="ECO:0000313" key="4">
    <source>
        <dbReference type="Proteomes" id="UP001501175"/>
    </source>
</evidence>
<protein>
    <submittedName>
        <fullName evidence="3">Histidine kinase</fullName>
    </submittedName>
</protein>
<dbReference type="InterPro" id="IPR010559">
    <property type="entry name" value="Sig_transdc_His_kin_internal"/>
</dbReference>
<evidence type="ECO:0000256" key="1">
    <source>
        <dbReference type="SAM" id="Phobius"/>
    </source>
</evidence>
<keyword evidence="1" id="KW-0472">Membrane</keyword>
<keyword evidence="1" id="KW-0812">Transmembrane</keyword>
<keyword evidence="4" id="KW-1185">Reference proteome</keyword>
<sequence>MKRPTYTQQDILIRWTVLPVYVLVLNWLLLGNAYWATAKVFSAATLLAFLFYYAHWLVNNDIAQWFHRLYPSFKHTLLRVVLSVVVISVHTSGITGIIYLLYRYLAFAGYQPQPDDLRWGLLFGVVVVLLVTAIYESVNLFEQWQRTLTQTEQFRKANLESQFESLKQQINPHFLFNSLNTLSQLVEESPNQATAYLDEMSSVYRYLLRANEQHLTTLKTELDFARSYFYLLGIRHGQAIQLVEAVDPLYYDHLIPPLTLQLLLENAVKHNIILPEQPLVIELRTTPDARLVVQNNLQRKRVQVSSSRVGLTNITSKYQLLGQGDMQVNEKPDCFRVTLPLLAASHLYH</sequence>
<feature type="transmembrane region" description="Helical" evidence="1">
    <location>
        <begin position="12"/>
        <end position="30"/>
    </location>
</feature>
<feature type="domain" description="Signal transduction histidine kinase internal region" evidence="2">
    <location>
        <begin position="162"/>
        <end position="239"/>
    </location>
</feature>
<dbReference type="RefSeq" id="WP_345243508.1">
    <property type="nucleotide sequence ID" value="NZ_BAABHD010000024.1"/>
</dbReference>
<keyword evidence="3" id="KW-0808">Transferase</keyword>
<dbReference type="InterPro" id="IPR050640">
    <property type="entry name" value="Bact_2-comp_sensor_kinase"/>
</dbReference>